<keyword evidence="2" id="KW-0175">Coiled coil</keyword>
<feature type="domain" description="CusB-like beta-barrel" evidence="4">
    <location>
        <begin position="248"/>
        <end position="317"/>
    </location>
</feature>
<dbReference type="RefSeq" id="WP_169943707.1">
    <property type="nucleotide sequence ID" value="NZ_CP053015.1"/>
</dbReference>
<dbReference type="Gene3D" id="2.40.30.170">
    <property type="match status" value="1"/>
</dbReference>
<keyword evidence="7" id="KW-1185">Reference proteome</keyword>
<comment type="similarity">
    <text evidence="1">Belongs to the membrane fusion protein (MFP) (TC 8.A.1) family.</text>
</comment>
<feature type="domain" description="YknX-like C-terminal permuted SH3-like" evidence="5">
    <location>
        <begin position="324"/>
        <end position="390"/>
    </location>
</feature>
<protein>
    <submittedName>
        <fullName evidence="6">Efflux RND transporter periplasmic adaptor subunit</fullName>
    </submittedName>
</protein>
<feature type="transmembrane region" description="Helical" evidence="3">
    <location>
        <begin position="33"/>
        <end position="51"/>
    </location>
</feature>
<keyword evidence="3" id="KW-1133">Transmembrane helix</keyword>
<dbReference type="NCBIfam" id="TIGR01730">
    <property type="entry name" value="RND_mfp"/>
    <property type="match status" value="1"/>
</dbReference>
<evidence type="ECO:0000313" key="7">
    <source>
        <dbReference type="Proteomes" id="UP000503018"/>
    </source>
</evidence>
<dbReference type="PANTHER" id="PTHR30469:SF15">
    <property type="entry name" value="HLYD FAMILY OF SECRETION PROTEINS"/>
    <property type="match status" value="1"/>
</dbReference>
<proteinExistence type="inferred from homology"/>
<evidence type="ECO:0000256" key="3">
    <source>
        <dbReference type="SAM" id="Phobius"/>
    </source>
</evidence>
<dbReference type="InterPro" id="IPR058637">
    <property type="entry name" value="YknX-like_C"/>
</dbReference>
<dbReference type="GO" id="GO:0015562">
    <property type="term" value="F:efflux transmembrane transporter activity"/>
    <property type="evidence" value="ECO:0007669"/>
    <property type="project" value="TreeGrafter"/>
</dbReference>
<sequence length="408" mass="42268">MNFETRSIDVPNEAGGQGLWAGNGDSQRNRKRIIAAVVIALAALAVGWAIWGGSSPETATGTEAKASAVPTVTVIVPGRSAVERVITANGTLAARREMPVGVAGEGGQVVRVLVEPGQWVGAGQVLATIDRSVQIQQIEQLAAQIRVAEADARLAQAELDRAQALISRGFISNSDLDRRTASRDAAVARVRVTSAQLAEARARTGRLDIRAPAAGLVLTRGVEPGQIVSPGSGVLFRIARGGEMELLARIGEAELTALSTGVTARVTPVGSDSSFTGQIWQISPVIDPQSRQGTARIALAYSPALRPGGFAEASIVAGQAQAPQLPESSVLTDDQGQYVYVVGNDNKVRRRVVTVGPISQSGVPVLSGLSGQERVVLSAGAFLSDGDEIKPVVRRPAATAAPAPSAAR</sequence>
<gene>
    <name evidence="6" type="ORF">GV829_02675</name>
</gene>
<dbReference type="Pfam" id="PF25954">
    <property type="entry name" value="Beta-barrel_RND_2"/>
    <property type="match status" value="1"/>
</dbReference>
<dbReference type="PANTHER" id="PTHR30469">
    <property type="entry name" value="MULTIDRUG RESISTANCE PROTEIN MDTA"/>
    <property type="match status" value="1"/>
</dbReference>
<dbReference type="KEGG" id="slan:GV829_02675"/>
<name>A0A6M4AR17_9SPHN</name>
<dbReference type="Gene3D" id="1.10.287.470">
    <property type="entry name" value="Helix hairpin bin"/>
    <property type="match status" value="1"/>
</dbReference>
<dbReference type="GO" id="GO:1990281">
    <property type="term" value="C:efflux pump complex"/>
    <property type="evidence" value="ECO:0007669"/>
    <property type="project" value="TreeGrafter"/>
</dbReference>
<evidence type="ECO:0000313" key="6">
    <source>
        <dbReference type="EMBL" id="QJQ31487.1"/>
    </source>
</evidence>
<dbReference type="InterPro" id="IPR006143">
    <property type="entry name" value="RND_pump_MFP"/>
</dbReference>
<keyword evidence="3" id="KW-0812">Transmembrane</keyword>
<feature type="coiled-coil region" evidence="2">
    <location>
        <begin position="138"/>
        <end position="165"/>
    </location>
</feature>
<evidence type="ECO:0000256" key="2">
    <source>
        <dbReference type="SAM" id="Coils"/>
    </source>
</evidence>
<evidence type="ECO:0000256" key="1">
    <source>
        <dbReference type="ARBA" id="ARBA00009477"/>
    </source>
</evidence>
<evidence type="ECO:0000259" key="5">
    <source>
        <dbReference type="Pfam" id="PF25989"/>
    </source>
</evidence>
<dbReference type="Gene3D" id="2.40.420.20">
    <property type="match status" value="1"/>
</dbReference>
<dbReference type="InterPro" id="IPR058792">
    <property type="entry name" value="Beta-barrel_RND_2"/>
</dbReference>
<dbReference type="Pfam" id="PF25989">
    <property type="entry name" value="YknX_C"/>
    <property type="match status" value="1"/>
</dbReference>
<dbReference type="SUPFAM" id="SSF111369">
    <property type="entry name" value="HlyD-like secretion proteins"/>
    <property type="match status" value="1"/>
</dbReference>
<keyword evidence="3" id="KW-0472">Membrane</keyword>
<reference evidence="6 7" key="1">
    <citation type="submission" date="2020-01" db="EMBL/GenBank/DDBJ databases">
        <title>Sphingomonas sp. strain CSW-10.</title>
        <authorList>
            <person name="Chen W.-M."/>
        </authorList>
    </citation>
    <scope>NUCLEOTIDE SEQUENCE [LARGE SCALE GENOMIC DNA]</scope>
    <source>
        <strain evidence="6 7">CSW-10</strain>
    </source>
</reference>
<evidence type="ECO:0000259" key="4">
    <source>
        <dbReference type="Pfam" id="PF25954"/>
    </source>
</evidence>
<accession>A0A6M4AR17</accession>
<organism evidence="6 7">
    <name type="scientific">Sphingomonas lacunae</name>
    <dbReference type="NCBI Taxonomy" id="2698828"/>
    <lineage>
        <taxon>Bacteria</taxon>
        <taxon>Pseudomonadati</taxon>
        <taxon>Pseudomonadota</taxon>
        <taxon>Alphaproteobacteria</taxon>
        <taxon>Sphingomonadales</taxon>
        <taxon>Sphingomonadaceae</taxon>
        <taxon>Sphingomonas</taxon>
    </lineage>
</organism>
<dbReference type="Proteomes" id="UP000503018">
    <property type="component" value="Chromosome"/>
</dbReference>
<dbReference type="EMBL" id="CP053015">
    <property type="protein sequence ID" value="QJQ31487.1"/>
    <property type="molecule type" value="Genomic_DNA"/>
</dbReference>
<dbReference type="Gene3D" id="2.40.50.100">
    <property type="match status" value="1"/>
</dbReference>
<dbReference type="AlphaFoldDB" id="A0A6M4AR17"/>